<dbReference type="AlphaFoldDB" id="A0A0F9A679"/>
<dbReference type="InterPro" id="IPR036895">
    <property type="entry name" value="Uracil-DNA_glycosylase-like_sf"/>
</dbReference>
<comment type="caution">
    <text evidence="1">The sequence shown here is derived from an EMBL/GenBank/DDBJ whole genome shotgun (WGS) entry which is preliminary data.</text>
</comment>
<gene>
    <name evidence="1" type="ORF">LCGC14_2610700</name>
</gene>
<dbReference type="InterPro" id="IPR036397">
    <property type="entry name" value="RNaseH_sf"/>
</dbReference>
<protein>
    <submittedName>
        <fullName evidence="1">Uncharacterized protein</fullName>
    </submittedName>
</protein>
<sequence length="441" mass="50303">LFIVAQNPGESEERGEQLVEYKYGQPIYEPCKPQPMVGKTGFAMQREYFPIAGLNRDEVSLGNGLRCRIDHKDKVPPLKTVELREALVHCHNAHYKLPERTKLIVAQGELGLYAMTQEGLEEGVSITSCRGWLLPYSPLHLPRQVCTEIWTPGPSELSVLAVNHVAFIFRYPTAAMYAKSDWAKIPRILAGTWPRKPTPILDVPPVVLPRRFAFDSEFVPEKNLLLRYSMAYPTLPTNELCVRVVEREVADAHMFPTVMFPPLVIAHHIMADIGYLEDLFNLKPGGYRYDDTMHQHAVLWAGLDHDLDTLGSLYAPINRWKHLEQSNPRVYSGGDAEGTYYCWAALDRELRCDPSSRKIYDDIQIKLVKHIRKSKRIGIKVLQEASVEIARDLQGKVDELQIEAEALVGWPINLKSDLMTAQQLFDSERLLEWALPKRKNK</sequence>
<dbReference type="SUPFAM" id="SSF53098">
    <property type="entry name" value="Ribonuclease H-like"/>
    <property type="match status" value="1"/>
</dbReference>
<dbReference type="InterPro" id="IPR012337">
    <property type="entry name" value="RNaseH-like_sf"/>
</dbReference>
<evidence type="ECO:0000313" key="1">
    <source>
        <dbReference type="EMBL" id="KKL04975.1"/>
    </source>
</evidence>
<dbReference type="Gene3D" id="3.30.420.10">
    <property type="entry name" value="Ribonuclease H-like superfamily/Ribonuclease H"/>
    <property type="match status" value="1"/>
</dbReference>
<reference evidence="1" key="1">
    <citation type="journal article" date="2015" name="Nature">
        <title>Complex archaea that bridge the gap between prokaryotes and eukaryotes.</title>
        <authorList>
            <person name="Spang A."/>
            <person name="Saw J.H."/>
            <person name="Jorgensen S.L."/>
            <person name="Zaremba-Niedzwiedzka K."/>
            <person name="Martijn J."/>
            <person name="Lind A.E."/>
            <person name="van Eijk R."/>
            <person name="Schleper C."/>
            <person name="Guy L."/>
            <person name="Ettema T.J."/>
        </authorList>
    </citation>
    <scope>NUCLEOTIDE SEQUENCE</scope>
</reference>
<organism evidence="1">
    <name type="scientific">marine sediment metagenome</name>
    <dbReference type="NCBI Taxonomy" id="412755"/>
    <lineage>
        <taxon>unclassified sequences</taxon>
        <taxon>metagenomes</taxon>
        <taxon>ecological metagenomes</taxon>
    </lineage>
</organism>
<dbReference type="EMBL" id="LAZR01044312">
    <property type="protein sequence ID" value="KKL04975.1"/>
    <property type="molecule type" value="Genomic_DNA"/>
</dbReference>
<name>A0A0F9A679_9ZZZZ</name>
<accession>A0A0F9A679</accession>
<feature type="non-terminal residue" evidence="1">
    <location>
        <position position="1"/>
    </location>
</feature>
<proteinExistence type="predicted"/>
<dbReference type="GO" id="GO:0003676">
    <property type="term" value="F:nucleic acid binding"/>
    <property type="evidence" value="ECO:0007669"/>
    <property type="project" value="InterPro"/>
</dbReference>
<dbReference type="Gene3D" id="3.40.470.10">
    <property type="entry name" value="Uracil-DNA glycosylase-like domain"/>
    <property type="match status" value="1"/>
</dbReference>